<dbReference type="GO" id="GO:0071732">
    <property type="term" value="P:cellular response to nitric oxide"/>
    <property type="evidence" value="ECO:0007669"/>
    <property type="project" value="UniProtKB-ARBA"/>
</dbReference>
<dbReference type="PROSITE" id="PS50887">
    <property type="entry name" value="GGDEF"/>
    <property type="match status" value="1"/>
</dbReference>
<dbReference type="FunFam" id="3.20.20.450:FF:000001">
    <property type="entry name" value="Cyclic di-GMP phosphodiesterase yahA"/>
    <property type="match status" value="1"/>
</dbReference>
<feature type="domain" description="PAS" evidence="3">
    <location>
        <begin position="36"/>
        <end position="73"/>
    </location>
</feature>
<dbReference type="InterPro" id="IPR035965">
    <property type="entry name" value="PAS-like_dom_sf"/>
</dbReference>
<dbReference type="InterPro" id="IPR013767">
    <property type="entry name" value="PAS_fold"/>
</dbReference>
<feature type="domain" description="PAC" evidence="4">
    <location>
        <begin position="232"/>
        <end position="284"/>
    </location>
</feature>
<dbReference type="InterPro" id="IPR000700">
    <property type="entry name" value="PAS-assoc_C"/>
</dbReference>
<dbReference type="Pfam" id="PF00990">
    <property type="entry name" value="GGDEF"/>
    <property type="match status" value="1"/>
</dbReference>
<dbReference type="SUPFAM" id="SSF55073">
    <property type="entry name" value="Nucleotide cyclase"/>
    <property type="match status" value="1"/>
</dbReference>
<dbReference type="OrthoDB" id="5291908at2"/>
<protein>
    <submittedName>
        <fullName evidence="7">PAS domain S-box-containing protein/diguanylate cyclase (GGDEF) domain-containing protein</fullName>
    </submittedName>
</protein>
<reference evidence="7 8" key="1">
    <citation type="submission" date="2016-12" db="EMBL/GenBank/DDBJ databases">
        <title>Isolation and genomic insights into novel planktonic Zetaproteobacteria from stratified waters of the Chesapeake Bay.</title>
        <authorList>
            <person name="McAllister S.M."/>
            <person name="Kato S."/>
            <person name="Chan C.S."/>
            <person name="Chiu B.K."/>
            <person name="Field E.K."/>
        </authorList>
    </citation>
    <scope>NUCLEOTIDE SEQUENCE [LARGE SCALE GENOMIC DNA]</scope>
    <source>
        <strain evidence="7 8">CP-5</strain>
    </source>
</reference>
<dbReference type="GO" id="GO:0071111">
    <property type="term" value="F:cyclic-guanylate-specific phosphodiesterase activity"/>
    <property type="evidence" value="ECO:0007669"/>
    <property type="project" value="UniProtKB-EC"/>
</dbReference>
<dbReference type="InterPro" id="IPR001633">
    <property type="entry name" value="EAL_dom"/>
</dbReference>
<dbReference type="AlphaFoldDB" id="A0A2K8KUW0"/>
<dbReference type="SMART" id="SM00267">
    <property type="entry name" value="GGDEF"/>
    <property type="match status" value="1"/>
</dbReference>
<dbReference type="RefSeq" id="WP_100276527.1">
    <property type="nucleotide sequence ID" value="NZ_CP018799.1"/>
</dbReference>
<dbReference type="GO" id="GO:0006355">
    <property type="term" value="P:regulation of DNA-templated transcription"/>
    <property type="evidence" value="ECO:0007669"/>
    <property type="project" value="InterPro"/>
</dbReference>
<keyword evidence="8" id="KW-1185">Reference proteome</keyword>
<dbReference type="SMART" id="SM00086">
    <property type="entry name" value="PAC"/>
    <property type="match status" value="1"/>
</dbReference>
<dbReference type="Gene3D" id="3.20.20.450">
    <property type="entry name" value="EAL domain"/>
    <property type="match status" value="1"/>
</dbReference>
<dbReference type="Pfam" id="PF00563">
    <property type="entry name" value="EAL"/>
    <property type="match status" value="1"/>
</dbReference>
<dbReference type="InterPro" id="IPR001610">
    <property type="entry name" value="PAC"/>
</dbReference>
<dbReference type="InterPro" id="IPR043128">
    <property type="entry name" value="Rev_trsase/Diguanyl_cyclase"/>
</dbReference>
<dbReference type="FunFam" id="3.30.70.270:FF:000001">
    <property type="entry name" value="Diguanylate cyclase domain protein"/>
    <property type="match status" value="1"/>
</dbReference>
<evidence type="ECO:0000313" key="7">
    <source>
        <dbReference type="EMBL" id="ATX78527.1"/>
    </source>
</evidence>
<feature type="domain" description="PAS" evidence="3">
    <location>
        <begin position="159"/>
        <end position="205"/>
    </location>
</feature>
<keyword evidence="2" id="KW-0175">Coiled coil</keyword>
<dbReference type="InterPro" id="IPR052155">
    <property type="entry name" value="Biofilm_reg_signaling"/>
</dbReference>
<dbReference type="CDD" id="cd01948">
    <property type="entry name" value="EAL"/>
    <property type="match status" value="1"/>
</dbReference>
<dbReference type="Gene3D" id="3.30.450.20">
    <property type="entry name" value="PAS domain"/>
    <property type="match status" value="2"/>
</dbReference>
<gene>
    <name evidence="7" type="ORF">Ga0123461_0074</name>
</gene>
<dbReference type="PANTHER" id="PTHR44757:SF2">
    <property type="entry name" value="BIOFILM ARCHITECTURE MAINTENANCE PROTEIN MBAA"/>
    <property type="match status" value="1"/>
</dbReference>
<dbReference type="Pfam" id="PF13426">
    <property type="entry name" value="PAS_9"/>
    <property type="match status" value="1"/>
</dbReference>
<organism evidence="7 8">
    <name type="scientific">Mariprofundus aestuarium</name>
    <dbReference type="NCBI Taxonomy" id="1921086"/>
    <lineage>
        <taxon>Bacteria</taxon>
        <taxon>Pseudomonadati</taxon>
        <taxon>Pseudomonadota</taxon>
        <taxon>Candidatius Mariprofundia</taxon>
        <taxon>Mariprofundales</taxon>
        <taxon>Mariprofundaceae</taxon>
        <taxon>Mariprofundus</taxon>
    </lineage>
</organism>
<dbReference type="Proteomes" id="UP000231701">
    <property type="component" value="Chromosome"/>
</dbReference>
<sequence>MTDQVQQLQAYIEELENELADSSQGLIAITLELENAQEQYKNIVESSLQGIYQTDLDGAFNYVNPAYATILGYGNALEMREEVSGVAQVYVDHDRPKQISAMLADRQPVRGLLSPAYKRDGQAVILSENIRFITNGTGELTGYEVIAEDFTRQFHNEQRIMLLAKVFDYSIEGIMITDAQTNILEVNRAFSEITLYSAEEVIGKTPHILFSGWHNDRFYKQMWESLNNKGVWQGEITDRRKNGELFVQWVTICSVKDNNGEVSNYISIVNDITSKKESEKKIHQLAYYDILTQLPNRTLFYDRVEQAIRKGARESHKFGILFIDLDNFKNINDTLGHLVGDRFLIKVSSLLRTCVREEDTVARLGGDEFIILLEDLKDDQDAAIVAKNILKNLVGTVAVDKHLLSSGASIGISVFPSDGNKLDDLIKRADSAMYNAKEEGKNDYRFFTSDMNARAMERLRIETDLRKAIEEEQFQLYFQPTKHLGQEFISSAEALLRWQHPTYGMVYPDTFMSVAEESGLINQIGKWVFKSGMAQAAKWHSQGKRVQISINVSGRQLRQPHLIDEIMTQLLETNCDPTLIEFELTESAILEFPDKAIEILRKLRAQGFSIALDDFGTGYSSLSYLKQLPVDKVKIDRSFISGLPDDKDSRILVEAIIALSHKMGLSVIAEGVENEEQLDFLETQKCAKIQGYFYSRPLSVDAFEDFVRRHSHPLSSSSN</sequence>
<evidence type="ECO:0000313" key="8">
    <source>
        <dbReference type="Proteomes" id="UP000231701"/>
    </source>
</evidence>
<evidence type="ECO:0000259" key="6">
    <source>
        <dbReference type="PROSITE" id="PS50887"/>
    </source>
</evidence>
<dbReference type="SUPFAM" id="SSF141868">
    <property type="entry name" value="EAL domain-like"/>
    <property type="match status" value="1"/>
</dbReference>
<feature type="coiled-coil region" evidence="2">
    <location>
        <begin position="5"/>
        <end position="46"/>
    </location>
</feature>
<evidence type="ECO:0000259" key="3">
    <source>
        <dbReference type="PROSITE" id="PS50112"/>
    </source>
</evidence>
<dbReference type="SMART" id="SM00091">
    <property type="entry name" value="PAS"/>
    <property type="match status" value="2"/>
</dbReference>
<feature type="domain" description="EAL" evidence="5">
    <location>
        <begin position="458"/>
        <end position="711"/>
    </location>
</feature>
<dbReference type="EMBL" id="CP018799">
    <property type="protein sequence ID" value="ATX78527.1"/>
    <property type="molecule type" value="Genomic_DNA"/>
</dbReference>
<name>A0A2K8KUW0_MARES</name>
<dbReference type="Gene3D" id="3.30.70.270">
    <property type="match status" value="1"/>
</dbReference>
<dbReference type="PROSITE" id="PS50113">
    <property type="entry name" value="PAC"/>
    <property type="match status" value="1"/>
</dbReference>
<dbReference type="NCBIfam" id="TIGR00229">
    <property type="entry name" value="sensory_box"/>
    <property type="match status" value="2"/>
</dbReference>
<feature type="domain" description="GGDEF" evidence="6">
    <location>
        <begin position="316"/>
        <end position="449"/>
    </location>
</feature>
<proteinExistence type="predicted"/>
<comment type="catalytic activity">
    <reaction evidence="1">
        <text>3',3'-c-di-GMP + H2O = 5'-phosphoguanylyl(3'-&gt;5')guanosine + H(+)</text>
        <dbReference type="Rhea" id="RHEA:24902"/>
        <dbReference type="ChEBI" id="CHEBI:15377"/>
        <dbReference type="ChEBI" id="CHEBI:15378"/>
        <dbReference type="ChEBI" id="CHEBI:58754"/>
        <dbReference type="ChEBI" id="CHEBI:58805"/>
        <dbReference type="EC" id="3.1.4.52"/>
    </reaction>
    <physiologicalReaction direction="left-to-right" evidence="1">
        <dbReference type="Rhea" id="RHEA:24903"/>
    </physiologicalReaction>
</comment>
<accession>A0A2K8KUW0</accession>
<dbReference type="CDD" id="cd00130">
    <property type="entry name" value="PAS"/>
    <property type="match status" value="2"/>
</dbReference>
<dbReference type="InterPro" id="IPR029787">
    <property type="entry name" value="Nucleotide_cyclase"/>
</dbReference>
<dbReference type="KEGG" id="maes:Ga0123461_0074"/>
<dbReference type="SMART" id="SM00052">
    <property type="entry name" value="EAL"/>
    <property type="match status" value="1"/>
</dbReference>
<dbReference type="SUPFAM" id="SSF55785">
    <property type="entry name" value="PYP-like sensor domain (PAS domain)"/>
    <property type="match status" value="2"/>
</dbReference>
<dbReference type="InterPro" id="IPR000014">
    <property type="entry name" value="PAS"/>
</dbReference>
<evidence type="ECO:0000256" key="2">
    <source>
        <dbReference type="SAM" id="Coils"/>
    </source>
</evidence>
<dbReference type="PROSITE" id="PS50883">
    <property type="entry name" value="EAL"/>
    <property type="match status" value="1"/>
</dbReference>
<dbReference type="CDD" id="cd01949">
    <property type="entry name" value="GGDEF"/>
    <property type="match status" value="1"/>
</dbReference>
<evidence type="ECO:0000259" key="5">
    <source>
        <dbReference type="PROSITE" id="PS50883"/>
    </source>
</evidence>
<dbReference type="InterPro" id="IPR035919">
    <property type="entry name" value="EAL_sf"/>
</dbReference>
<dbReference type="PROSITE" id="PS50112">
    <property type="entry name" value="PAS"/>
    <property type="match status" value="2"/>
</dbReference>
<dbReference type="InterPro" id="IPR000160">
    <property type="entry name" value="GGDEF_dom"/>
</dbReference>
<dbReference type="PANTHER" id="PTHR44757">
    <property type="entry name" value="DIGUANYLATE CYCLASE DGCP"/>
    <property type="match status" value="1"/>
</dbReference>
<dbReference type="Pfam" id="PF00989">
    <property type="entry name" value="PAS"/>
    <property type="match status" value="1"/>
</dbReference>
<dbReference type="NCBIfam" id="TIGR00254">
    <property type="entry name" value="GGDEF"/>
    <property type="match status" value="1"/>
</dbReference>
<evidence type="ECO:0000256" key="1">
    <source>
        <dbReference type="ARBA" id="ARBA00051114"/>
    </source>
</evidence>
<evidence type="ECO:0000259" key="4">
    <source>
        <dbReference type="PROSITE" id="PS50113"/>
    </source>
</evidence>